<proteinExistence type="predicted"/>
<evidence type="ECO:0000259" key="1">
    <source>
        <dbReference type="Pfam" id="PF12146"/>
    </source>
</evidence>
<sequence>MKQVIKNIQNDQHFPFTYDSRPMAENMKRYSEFYNLPTEGLMYRYGFETVAHERLFIQSFRPLQIKAHILLLHGYYDHAGVLSTVIRFLIQKGFHVLTFDLPGHGLSTGERGAVSEFSLYVESIREVMRRHLSSSSLPIYIVAHSTGAAAAVDYILNNHEASQVRKAVLVCPLVRPYHWNAITICIKFLKVFTTNLKRIIRNNSSDSKFLHFVKNDPLQYDQLPLGWVEALIRWNELIKEGSPSPIPILILQGKKDTTVDWRYNVGFLLKKFPNIDIELIENGKHHLFNEKELIREKVFTSIHRYLTGNV</sequence>
<dbReference type="Pfam" id="PF12146">
    <property type="entry name" value="Hydrolase_4"/>
    <property type="match status" value="1"/>
</dbReference>
<dbReference type="InterPro" id="IPR051044">
    <property type="entry name" value="MAG_DAG_Lipase"/>
</dbReference>
<dbReference type="AlphaFoldDB" id="A0A7W3NBI4"/>
<reference evidence="2" key="1">
    <citation type="submission" date="2020-08" db="EMBL/GenBank/DDBJ databases">
        <title>Functional genomics of gut bacteria from endangered species of beetles.</title>
        <authorList>
            <person name="Carlos-Shanley C."/>
        </authorList>
    </citation>
    <scope>NUCLEOTIDE SEQUENCE [LARGE SCALE GENOMIC DNA]</scope>
    <source>
        <strain evidence="2">S00060</strain>
    </source>
</reference>
<dbReference type="InterPro" id="IPR022742">
    <property type="entry name" value="Hydrolase_4"/>
</dbReference>
<gene>
    <name evidence="2" type="ORF">HNP21_002968</name>
</gene>
<dbReference type="Proteomes" id="UP000543174">
    <property type="component" value="Unassembled WGS sequence"/>
</dbReference>
<protein>
    <submittedName>
        <fullName evidence="2">Alpha-beta hydrolase superfamily lysophospholipase</fullName>
    </submittedName>
</protein>
<dbReference type="RefSeq" id="WP_013056310.1">
    <property type="nucleotide sequence ID" value="NZ_CP169254.1"/>
</dbReference>
<dbReference type="PANTHER" id="PTHR11614">
    <property type="entry name" value="PHOSPHOLIPASE-RELATED"/>
    <property type="match status" value="1"/>
</dbReference>
<comment type="caution">
    <text evidence="2">The sequence shown here is derived from an EMBL/GenBank/DDBJ whole genome shotgun (WGS) entry which is preliminary data.</text>
</comment>
<keyword evidence="2" id="KW-0378">Hydrolase</keyword>
<dbReference type="InterPro" id="IPR029058">
    <property type="entry name" value="AB_hydrolase_fold"/>
</dbReference>
<feature type="domain" description="Serine aminopeptidase S33" evidence="1">
    <location>
        <begin position="65"/>
        <end position="292"/>
    </location>
</feature>
<accession>A0A7W3NBI4</accession>
<dbReference type="EMBL" id="JACJHT010000002">
    <property type="protein sequence ID" value="MBA9039861.1"/>
    <property type="molecule type" value="Genomic_DNA"/>
</dbReference>
<dbReference type="SUPFAM" id="SSF53474">
    <property type="entry name" value="alpha/beta-Hydrolases"/>
    <property type="match status" value="1"/>
</dbReference>
<evidence type="ECO:0000313" key="2">
    <source>
        <dbReference type="EMBL" id="MBA9039861.1"/>
    </source>
</evidence>
<evidence type="ECO:0000313" key="3">
    <source>
        <dbReference type="Proteomes" id="UP000543174"/>
    </source>
</evidence>
<dbReference type="Gene3D" id="3.40.50.1820">
    <property type="entry name" value="alpha/beta hydrolase"/>
    <property type="match status" value="1"/>
</dbReference>
<dbReference type="GO" id="GO:0016787">
    <property type="term" value="F:hydrolase activity"/>
    <property type="evidence" value="ECO:0007669"/>
    <property type="project" value="UniProtKB-KW"/>
</dbReference>
<keyword evidence="3" id="KW-1185">Reference proteome</keyword>
<organism evidence="2 3">
    <name type="scientific">Priestia aryabhattai</name>
    <name type="common">Bacillus aryabhattai</name>
    <dbReference type="NCBI Taxonomy" id="412384"/>
    <lineage>
        <taxon>Bacteria</taxon>
        <taxon>Bacillati</taxon>
        <taxon>Bacillota</taxon>
        <taxon>Bacilli</taxon>
        <taxon>Bacillales</taxon>
        <taxon>Bacillaceae</taxon>
        <taxon>Priestia</taxon>
    </lineage>
</organism>
<name>A0A7W3NBI4_PRIAR</name>